<organism evidence="2 3">
    <name type="scientific">Ruoffia tabacinasalis</name>
    <dbReference type="NCBI Taxonomy" id="87458"/>
    <lineage>
        <taxon>Bacteria</taxon>
        <taxon>Bacillati</taxon>
        <taxon>Bacillota</taxon>
        <taxon>Bacilli</taxon>
        <taxon>Lactobacillales</taxon>
        <taxon>Aerococcaceae</taxon>
        <taxon>Ruoffia</taxon>
    </lineage>
</organism>
<evidence type="ECO:0000313" key="2">
    <source>
        <dbReference type="EMBL" id="TLQ48795.1"/>
    </source>
</evidence>
<comment type="caution">
    <text evidence="2">The sequence shown here is derived from an EMBL/GenBank/DDBJ whole genome shotgun (WGS) entry which is preliminary data.</text>
</comment>
<sequence length="253" mass="29926">MMRNNKQGMVMVYVIVFLLVSQLIYWGLLRLNQINLSRYLNFNDYYTANIQEELVMNLLPLIEQMDAQNLEEAIKMRFNEQAIAYMPKQVLDHIDSHKQFGVLQLTANQQYEQLYVYTQEVFLQDAALDYCDAFNAIVCSGVITRPGQVEGTNPELEALWKATEASILDQGFRLSKVDDFLRTYDWTPEDIRLLQIQTNHGITSYSRTNGVEMRSTELMPRKFSRREQSEQMRYNYSVRWRGYLFEREFTEDI</sequence>
<reference evidence="2 3" key="1">
    <citation type="submission" date="2019-05" db="EMBL/GenBank/DDBJ databases">
        <title>The metagenome of a microbial culture collection derived from dairy environment covers the genomic content of the human microbiome.</title>
        <authorList>
            <person name="Roder T."/>
            <person name="Wuthrich D."/>
            <person name="Sattari Z."/>
            <person name="Von Ah U."/>
            <person name="Bar C."/>
            <person name="Ronchi F."/>
            <person name="Macpherson A.J."/>
            <person name="Ganal-Vonarburg S.C."/>
            <person name="Bruggmann R."/>
            <person name="Vergeres G."/>
        </authorList>
    </citation>
    <scope>NUCLEOTIDE SEQUENCE [LARGE SCALE GENOMIC DNA]</scope>
    <source>
        <strain evidence="2 3">FAM 24227</strain>
    </source>
</reference>
<keyword evidence="1" id="KW-0812">Transmembrane</keyword>
<dbReference type="EMBL" id="VBSP01000008">
    <property type="protein sequence ID" value="TLQ48795.1"/>
    <property type="molecule type" value="Genomic_DNA"/>
</dbReference>
<gene>
    <name evidence="2" type="ORF">FEZ33_03855</name>
</gene>
<accession>A0A5R9EEP1</accession>
<dbReference type="AlphaFoldDB" id="A0A5R9EEP1"/>
<keyword evidence="1" id="KW-0472">Membrane</keyword>
<keyword evidence="1" id="KW-1133">Transmembrane helix</keyword>
<proteinExistence type="predicted"/>
<dbReference type="Proteomes" id="UP000306420">
    <property type="component" value="Unassembled WGS sequence"/>
</dbReference>
<feature type="transmembrane region" description="Helical" evidence="1">
    <location>
        <begin position="12"/>
        <end position="29"/>
    </location>
</feature>
<evidence type="ECO:0000313" key="3">
    <source>
        <dbReference type="Proteomes" id="UP000306420"/>
    </source>
</evidence>
<protein>
    <submittedName>
        <fullName evidence="2">Uncharacterized protein</fullName>
    </submittedName>
</protein>
<name>A0A5R9EEP1_9LACT</name>
<evidence type="ECO:0000256" key="1">
    <source>
        <dbReference type="SAM" id="Phobius"/>
    </source>
</evidence>